<dbReference type="InterPro" id="IPR036761">
    <property type="entry name" value="TTHA0802/YceI-like_sf"/>
</dbReference>
<dbReference type="PROSITE" id="PS51257">
    <property type="entry name" value="PROKAR_LIPOPROTEIN"/>
    <property type="match status" value="1"/>
</dbReference>
<feature type="signal peptide" evidence="1">
    <location>
        <begin position="1"/>
        <end position="22"/>
    </location>
</feature>
<feature type="chain" id="PRO_5045425965" evidence="1">
    <location>
        <begin position="23"/>
        <end position="204"/>
    </location>
</feature>
<protein>
    <submittedName>
        <fullName evidence="3">YceI family protein</fullName>
    </submittedName>
</protein>
<evidence type="ECO:0000256" key="1">
    <source>
        <dbReference type="SAM" id="SignalP"/>
    </source>
</evidence>
<dbReference type="PANTHER" id="PTHR34406:SF1">
    <property type="entry name" value="PROTEIN YCEI"/>
    <property type="match status" value="1"/>
</dbReference>
<dbReference type="Proteomes" id="UP001162741">
    <property type="component" value="Chromosome"/>
</dbReference>
<evidence type="ECO:0000313" key="3">
    <source>
        <dbReference type="EMBL" id="UYQ91058.1"/>
    </source>
</evidence>
<accession>A0ABY6IUK9</accession>
<reference evidence="3" key="1">
    <citation type="submission" date="2022-10" db="EMBL/GenBank/DDBJ databases">
        <title>Chitinophaga sp. nov., isolated from soil.</title>
        <authorList>
            <person name="Jeon C.O."/>
        </authorList>
    </citation>
    <scope>NUCLEOTIDE SEQUENCE</scope>
    <source>
        <strain evidence="3">R8</strain>
    </source>
</reference>
<name>A0ABY6IUK9_9BACT</name>
<organism evidence="3 4">
    <name type="scientific">Chitinophaga horti</name>
    <dbReference type="NCBI Taxonomy" id="2920382"/>
    <lineage>
        <taxon>Bacteria</taxon>
        <taxon>Pseudomonadati</taxon>
        <taxon>Bacteroidota</taxon>
        <taxon>Chitinophagia</taxon>
        <taxon>Chitinophagales</taxon>
        <taxon>Chitinophagaceae</taxon>
        <taxon>Chitinophaga</taxon>
    </lineage>
</organism>
<dbReference type="PANTHER" id="PTHR34406">
    <property type="entry name" value="PROTEIN YCEI"/>
    <property type="match status" value="1"/>
</dbReference>
<proteinExistence type="predicted"/>
<gene>
    <name evidence="3" type="ORF">MKQ68_13240</name>
</gene>
<keyword evidence="1" id="KW-0732">Signal</keyword>
<dbReference type="Gene3D" id="2.40.128.110">
    <property type="entry name" value="Lipid/polyisoprenoid-binding, YceI-like"/>
    <property type="match status" value="1"/>
</dbReference>
<keyword evidence="4" id="KW-1185">Reference proteome</keyword>
<dbReference type="Pfam" id="PF04264">
    <property type="entry name" value="YceI"/>
    <property type="match status" value="1"/>
</dbReference>
<sequence>MKSLVKMMLFLAFAAVSCKKSAEHTATKPTTWADSSRIEWTGFEDDIAHKGFFDLKDGKIRIEDGRVTGGTFNIDIASMASVDAASEEMRRMMLDKLLGPDFFNIALHPSAKFEILEVTPYAGNKFVGVDGANALVHGELTMMGNSMVISFPAKIELNDRRILVDASFTLDRTDWGMNSATNPGDELYVEKAVDIRVKINAGRS</sequence>
<dbReference type="SUPFAM" id="SSF101874">
    <property type="entry name" value="YceI-like"/>
    <property type="match status" value="1"/>
</dbReference>
<evidence type="ECO:0000313" key="4">
    <source>
        <dbReference type="Proteomes" id="UP001162741"/>
    </source>
</evidence>
<evidence type="ECO:0000259" key="2">
    <source>
        <dbReference type="SMART" id="SM00867"/>
    </source>
</evidence>
<dbReference type="InterPro" id="IPR007372">
    <property type="entry name" value="Lipid/polyisoprenoid-bd_YceI"/>
</dbReference>
<dbReference type="SMART" id="SM00867">
    <property type="entry name" value="YceI"/>
    <property type="match status" value="1"/>
</dbReference>
<dbReference type="EMBL" id="CP107006">
    <property type="protein sequence ID" value="UYQ91058.1"/>
    <property type="molecule type" value="Genomic_DNA"/>
</dbReference>
<feature type="domain" description="Lipid/polyisoprenoid-binding YceI-like" evidence="2">
    <location>
        <begin position="31"/>
        <end position="202"/>
    </location>
</feature>
<dbReference type="RefSeq" id="WP_264279541.1">
    <property type="nucleotide sequence ID" value="NZ_CP107006.1"/>
</dbReference>